<dbReference type="InterPro" id="IPR039024">
    <property type="entry name" value="RTC4"/>
</dbReference>
<dbReference type="OrthoDB" id="128308at2759"/>
<feature type="compositionally biased region" description="Low complexity" evidence="8">
    <location>
        <begin position="10"/>
        <end position="30"/>
    </location>
</feature>
<evidence type="ECO:0000256" key="7">
    <source>
        <dbReference type="ARBA" id="ARBA00023242"/>
    </source>
</evidence>
<feature type="region of interest" description="Disordered" evidence="8">
    <location>
        <begin position="1"/>
        <end position="92"/>
    </location>
</feature>
<evidence type="ECO:0000256" key="8">
    <source>
        <dbReference type="SAM" id="MobiDB-lite"/>
    </source>
</evidence>
<protein>
    <recommendedName>
        <fullName evidence="5">Restriction of telomere capping protein 4</fullName>
    </recommendedName>
</protein>
<evidence type="ECO:0000313" key="11">
    <source>
        <dbReference type="Proteomes" id="UP000238274"/>
    </source>
</evidence>
<name>A0A2S4W4U1_9BASI</name>
<evidence type="ECO:0000256" key="5">
    <source>
        <dbReference type="ARBA" id="ARBA00015162"/>
    </source>
</evidence>
<sequence>MTTPVKDPPTSENQEQLSSSSNQNPSPSQTLDDDESIIATDPIDGGVGDQDYQEGSDNSQTEEEYNNEEFALDQQAHPNTDDSDSPSSEGSLEELKDVHLGLQIYECDKQLSLKESKLQGSERLGRGVVKSFKPKNKKHEPSGVFKTSVSEAENPIIGDDMKHHLPNWIHKHTTGVFNPQGDGNCGYRCIAHALAYGSPFSHYAHQEGWYQVRSDLLAEMDNNQSHWLKVLGGTGEFKKAYKRIELASPDTKATRDKWMSRLDAGPTLSKSLAQSPMADWMLAISSSTSLYESVVSSNVRETQKEGTLTVRTGTVDLMEQLRTTLGNHGMEFQMPTKPNLRISCQQPNLDLEELKLPNQEMDESNAISICCFCDEPLPDEPSPRFLKLSQYLQGVPEVEMRRNSSNPAALYLPFGRLATHCDLHRAETSSIPLGISKGWPLTINFESLPDRVTGHQKHLKQICTGEIDSTFLRQALEFWENLGPTKAQSVLHDFTSFHMTQPGYYGTQGFQVIIHTLNHIFPESLGILRHPLSNEFLLSRVFVPEVAKCLIAEDFGLDVTDPKVQEHLEESRRFGTIVFPDKDDLVEEKDESI</sequence>
<reference evidence="10 11" key="1">
    <citation type="submission" date="2017-12" db="EMBL/GenBank/DDBJ databases">
        <title>Gene loss provides genomic basis for host adaptation in cereal stripe rust fungi.</title>
        <authorList>
            <person name="Xia C."/>
        </authorList>
    </citation>
    <scope>NUCLEOTIDE SEQUENCE [LARGE SCALE GENOMIC DNA]</scope>
    <source>
        <strain evidence="10 11">93TX-2</strain>
    </source>
</reference>
<dbReference type="GO" id="GO:0005634">
    <property type="term" value="C:nucleus"/>
    <property type="evidence" value="ECO:0007669"/>
    <property type="project" value="UniProtKB-SubCell"/>
</dbReference>
<evidence type="ECO:0000256" key="6">
    <source>
        <dbReference type="ARBA" id="ARBA00022490"/>
    </source>
</evidence>
<keyword evidence="6" id="KW-0963">Cytoplasm</keyword>
<dbReference type="Pfam" id="PF14474">
    <property type="entry name" value="RTC4"/>
    <property type="match status" value="1"/>
</dbReference>
<comment type="similarity">
    <text evidence="4">Belongs to the RTC4 family.</text>
</comment>
<evidence type="ECO:0000256" key="1">
    <source>
        <dbReference type="ARBA" id="ARBA00002738"/>
    </source>
</evidence>
<organism evidence="10 11">
    <name type="scientific">Puccinia striiformis</name>
    <dbReference type="NCBI Taxonomy" id="27350"/>
    <lineage>
        <taxon>Eukaryota</taxon>
        <taxon>Fungi</taxon>
        <taxon>Dikarya</taxon>
        <taxon>Basidiomycota</taxon>
        <taxon>Pucciniomycotina</taxon>
        <taxon>Pucciniomycetes</taxon>
        <taxon>Pucciniales</taxon>
        <taxon>Pucciniaceae</taxon>
        <taxon>Puccinia</taxon>
    </lineage>
</organism>
<dbReference type="AlphaFoldDB" id="A0A2S4W4U1"/>
<dbReference type="Proteomes" id="UP000238274">
    <property type="component" value="Unassembled WGS sequence"/>
</dbReference>
<reference evidence="11" key="2">
    <citation type="journal article" date="2018" name="BMC Genomics">
        <title>Genomic insights into host adaptation between the wheat stripe rust pathogen (Puccinia striiformis f. sp. tritici) and the barley stripe rust pathogen (Puccinia striiformis f. sp. hordei).</title>
        <authorList>
            <person name="Xia C."/>
            <person name="Wang M."/>
            <person name="Yin C."/>
            <person name="Cornejo O.E."/>
            <person name="Hulbert S.H."/>
            <person name="Chen X."/>
        </authorList>
    </citation>
    <scope>NUCLEOTIDE SEQUENCE [LARGE SCALE GENOMIC DNA]</scope>
    <source>
        <strain evidence="11">93TX-2</strain>
    </source>
</reference>
<dbReference type="VEuPathDB" id="FungiDB:PSHT_06699"/>
<evidence type="ECO:0000256" key="2">
    <source>
        <dbReference type="ARBA" id="ARBA00004123"/>
    </source>
</evidence>
<dbReference type="EMBL" id="PKSM01000078">
    <property type="protein sequence ID" value="POW16736.1"/>
    <property type="molecule type" value="Genomic_DNA"/>
</dbReference>
<gene>
    <name evidence="10" type="ORF">PSHT_06699</name>
</gene>
<comment type="function">
    <text evidence="1">May be involved in a process influencing telomere capping.</text>
</comment>
<keyword evidence="7" id="KW-0539">Nucleus</keyword>
<dbReference type="InterPro" id="IPR028094">
    <property type="entry name" value="RTC4_C"/>
</dbReference>
<evidence type="ECO:0000313" key="10">
    <source>
        <dbReference type="EMBL" id="POW16736.1"/>
    </source>
</evidence>
<dbReference type="PANTHER" id="PTHR41391:SF1">
    <property type="entry name" value="RESTRICTION OF TELOMERE CAPPING PROTEIN 4"/>
    <property type="match status" value="1"/>
</dbReference>
<feature type="domain" description="Restriction of telomere capping protein 4 C-terminal" evidence="9">
    <location>
        <begin position="465"/>
        <end position="579"/>
    </location>
</feature>
<proteinExistence type="inferred from homology"/>
<comment type="subcellular location">
    <subcellularLocation>
        <location evidence="3">Cytoplasm</location>
    </subcellularLocation>
    <subcellularLocation>
        <location evidence="2">Nucleus</location>
    </subcellularLocation>
</comment>
<evidence type="ECO:0000259" key="9">
    <source>
        <dbReference type="Pfam" id="PF14474"/>
    </source>
</evidence>
<keyword evidence="11" id="KW-1185">Reference proteome</keyword>
<reference evidence="11" key="3">
    <citation type="journal article" date="2018" name="Mol. Plant Microbe Interact.">
        <title>Genome sequence resources for the wheat stripe rust pathogen (Puccinia striiformis f. sp. tritici) and the barley stripe rust pathogen (Puccinia striiformis f. sp. hordei).</title>
        <authorList>
            <person name="Xia C."/>
            <person name="Wang M."/>
            <person name="Yin C."/>
            <person name="Cornejo O.E."/>
            <person name="Hulbert S.H."/>
            <person name="Chen X."/>
        </authorList>
    </citation>
    <scope>NUCLEOTIDE SEQUENCE [LARGE SCALE GENOMIC DNA]</scope>
    <source>
        <strain evidence="11">93TX-2</strain>
    </source>
</reference>
<dbReference type="VEuPathDB" id="FungiDB:PSTT_04883"/>
<dbReference type="GO" id="GO:0005737">
    <property type="term" value="C:cytoplasm"/>
    <property type="evidence" value="ECO:0007669"/>
    <property type="project" value="UniProtKB-SubCell"/>
</dbReference>
<dbReference type="VEuPathDB" id="FungiDB:PSTT_06893"/>
<dbReference type="PANTHER" id="PTHR41391">
    <property type="entry name" value="RESTRICTION OF TELOMERE CAPPING PROTEIN 4"/>
    <property type="match status" value="1"/>
</dbReference>
<feature type="compositionally biased region" description="Acidic residues" evidence="8">
    <location>
        <begin position="60"/>
        <end position="71"/>
    </location>
</feature>
<dbReference type="CDD" id="cd22744">
    <property type="entry name" value="OTU"/>
    <property type="match status" value="1"/>
</dbReference>
<evidence type="ECO:0000256" key="4">
    <source>
        <dbReference type="ARBA" id="ARBA00009461"/>
    </source>
</evidence>
<accession>A0A2S4W4U1</accession>
<comment type="caution">
    <text evidence="10">The sequence shown here is derived from an EMBL/GenBank/DDBJ whole genome shotgun (WGS) entry which is preliminary data.</text>
</comment>
<evidence type="ECO:0000256" key="3">
    <source>
        <dbReference type="ARBA" id="ARBA00004496"/>
    </source>
</evidence>